<dbReference type="PANTHER" id="PTHR30632:SF17">
    <property type="entry name" value="MOLYBDATE-BINDING PROTEIN MODA"/>
    <property type="match status" value="1"/>
</dbReference>
<dbReference type="NCBIfam" id="TIGR01256">
    <property type="entry name" value="modA"/>
    <property type="match status" value="1"/>
</dbReference>
<dbReference type="FunFam" id="3.40.190.10:FF:000035">
    <property type="entry name" value="Molybdate ABC transporter substrate-binding protein"/>
    <property type="match status" value="1"/>
</dbReference>
<dbReference type="EMBL" id="BJYR01000006">
    <property type="protein sequence ID" value="GEN99021.1"/>
    <property type="molecule type" value="Genomic_DNA"/>
</dbReference>
<feature type="binding site" evidence="6">
    <location>
        <position position="179"/>
    </location>
    <ligand>
        <name>molybdate</name>
        <dbReference type="ChEBI" id="CHEBI:36264"/>
    </ligand>
</feature>
<feature type="chain" id="PRO_5021943894" evidence="7">
    <location>
        <begin position="24"/>
        <end position="260"/>
    </location>
</feature>
<dbReference type="SUPFAM" id="SSF53850">
    <property type="entry name" value="Periplasmic binding protein-like II"/>
    <property type="match status" value="1"/>
</dbReference>
<dbReference type="GO" id="GO:0015689">
    <property type="term" value="P:molybdate ion transport"/>
    <property type="evidence" value="ECO:0007669"/>
    <property type="project" value="InterPro"/>
</dbReference>
<comment type="subunit">
    <text evidence="5">The complex is composed of two ATP-binding proteins (ModC), two transmembrane proteins (ModB) and a solute-binding protein (ModA).</text>
</comment>
<dbReference type="GO" id="GO:0030288">
    <property type="term" value="C:outer membrane-bounded periplasmic space"/>
    <property type="evidence" value="ECO:0007669"/>
    <property type="project" value="TreeGrafter"/>
</dbReference>
<evidence type="ECO:0000256" key="6">
    <source>
        <dbReference type="PIRSR" id="PIRSR004846-1"/>
    </source>
</evidence>
<keyword evidence="4 7" id="KW-0732">Signal</keyword>
<dbReference type="GO" id="GO:0030973">
    <property type="term" value="F:molybdate ion binding"/>
    <property type="evidence" value="ECO:0007669"/>
    <property type="project" value="TreeGrafter"/>
</dbReference>
<evidence type="ECO:0000313" key="9">
    <source>
        <dbReference type="Proteomes" id="UP000321464"/>
    </source>
</evidence>
<keyword evidence="9" id="KW-1185">Reference proteome</keyword>
<dbReference type="Proteomes" id="UP000321464">
    <property type="component" value="Unassembled WGS sequence"/>
</dbReference>
<dbReference type="AlphaFoldDB" id="A0A512AH55"/>
<dbReference type="RefSeq" id="WP_147158396.1">
    <property type="nucleotide sequence ID" value="NZ_BJYR01000006.1"/>
</dbReference>
<dbReference type="InterPro" id="IPR005950">
    <property type="entry name" value="ModA"/>
</dbReference>
<sequence length="260" mass="27282">MPNLLRRLRQGLAFCLLLLTALAAPVHAQARGPLVLAASSLQEALTAAADGWARKGHPRPVLSFAASSALARQIAAKAPADLFFSADQEWMDYIAARNLIVSSTRADLLTNRLVIVAPVKSSVSLAVRPGFPLAASLGGGRLALADPDAVPAGRYAKEALTKLKVWPSVEGSLARAENVRAALALVARGAAPLGIVYATDASAESSVRVAGWIPAATHSPIVYPLARLAASANPEAEAFRRYLISAEGKGIFRRYGFGTR</sequence>
<dbReference type="GO" id="GO:1901359">
    <property type="term" value="F:tungstate binding"/>
    <property type="evidence" value="ECO:0007669"/>
    <property type="project" value="UniProtKB-ARBA"/>
</dbReference>
<comment type="caution">
    <text evidence="8">The sequence shown here is derived from an EMBL/GenBank/DDBJ whole genome shotgun (WGS) entry which is preliminary data.</text>
</comment>
<evidence type="ECO:0000256" key="3">
    <source>
        <dbReference type="ARBA" id="ARBA00022723"/>
    </source>
</evidence>
<name>A0A512AH55_9SPHN</name>
<evidence type="ECO:0000256" key="7">
    <source>
        <dbReference type="SAM" id="SignalP"/>
    </source>
</evidence>
<feature type="binding site" evidence="6">
    <location>
        <position position="197"/>
    </location>
    <ligand>
        <name>molybdate</name>
        <dbReference type="ChEBI" id="CHEBI:36264"/>
    </ligand>
</feature>
<dbReference type="GO" id="GO:0046872">
    <property type="term" value="F:metal ion binding"/>
    <property type="evidence" value="ECO:0007669"/>
    <property type="project" value="UniProtKB-KW"/>
</dbReference>
<dbReference type="Pfam" id="PF13531">
    <property type="entry name" value="SBP_bac_11"/>
    <property type="match status" value="1"/>
</dbReference>
<feature type="signal peptide" evidence="7">
    <location>
        <begin position="1"/>
        <end position="23"/>
    </location>
</feature>
<dbReference type="PIRSF" id="PIRSF004846">
    <property type="entry name" value="ModA"/>
    <property type="match status" value="1"/>
</dbReference>
<evidence type="ECO:0000256" key="5">
    <source>
        <dbReference type="ARBA" id="ARBA00062515"/>
    </source>
</evidence>
<keyword evidence="3 6" id="KW-0479">Metal-binding</keyword>
<evidence type="ECO:0000256" key="1">
    <source>
        <dbReference type="ARBA" id="ARBA00009175"/>
    </source>
</evidence>
<feature type="binding site" evidence="6">
    <location>
        <position position="40"/>
    </location>
    <ligand>
        <name>molybdate</name>
        <dbReference type="ChEBI" id="CHEBI:36264"/>
    </ligand>
</feature>
<protein>
    <submittedName>
        <fullName evidence="8">Molybdate ABC transporter substrate-binding protein</fullName>
    </submittedName>
</protein>
<accession>A0A512AH55</accession>
<gene>
    <name evidence="8" type="ORF">NSE01_08540</name>
</gene>
<dbReference type="Gene3D" id="3.40.190.10">
    <property type="entry name" value="Periplasmic binding protein-like II"/>
    <property type="match status" value="2"/>
</dbReference>
<evidence type="ECO:0000256" key="2">
    <source>
        <dbReference type="ARBA" id="ARBA00022505"/>
    </source>
</evidence>
<reference evidence="8 9" key="1">
    <citation type="submission" date="2019-07" db="EMBL/GenBank/DDBJ databases">
        <title>Whole genome shotgun sequence of Novosphingobium sediminis NBRC 106119.</title>
        <authorList>
            <person name="Hosoyama A."/>
            <person name="Uohara A."/>
            <person name="Ohji S."/>
            <person name="Ichikawa N."/>
        </authorList>
    </citation>
    <scope>NUCLEOTIDE SEQUENCE [LARGE SCALE GENOMIC DNA]</scope>
    <source>
        <strain evidence="8 9">NBRC 106119</strain>
    </source>
</reference>
<proteinExistence type="inferred from homology"/>
<evidence type="ECO:0000313" key="8">
    <source>
        <dbReference type="EMBL" id="GEN99021.1"/>
    </source>
</evidence>
<feature type="binding site" evidence="6">
    <location>
        <position position="67"/>
    </location>
    <ligand>
        <name>molybdate</name>
        <dbReference type="ChEBI" id="CHEBI:36264"/>
    </ligand>
</feature>
<dbReference type="OrthoDB" id="9785015at2"/>
<comment type="similarity">
    <text evidence="1">Belongs to the bacterial solute-binding protein ModA family.</text>
</comment>
<organism evidence="8 9">
    <name type="scientific">Novosphingobium sediminis</name>
    <dbReference type="NCBI Taxonomy" id="707214"/>
    <lineage>
        <taxon>Bacteria</taxon>
        <taxon>Pseudomonadati</taxon>
        <taxon>Pseudomonadota</taxon>
        <taxon>Alphaproteobacteria</taxon>
        <taxon>Sphingomonadales</taxon>
        <taxon>Sphingomonadaceae</taxon>
        <taxon>Novosphingobium</taxon>
    </lineage>
</organism>
<keyword evidence="2 6" id="KW-0500">Molybdenum</keyword>
<feature type="binding site" evidence="6">
    <location>
        <position position="152"/>
    </location>
    <ligand>
        <name>molybdate</name>
        <dbReference type="ChEBI" id="CHEBI:36264"/>
    </ligand>
</feature>
<dbReference type="InterPro" id="IPR050682">
    <property type="entry name" value="ModA/WtpA"/>
</dbReference>
<evidence type="ECO:0000256" key="4">
    <source>
        <dbReference type="ARBA" id="ARBA00022729"/>
    </source>
</evidence>
<dbReference type="PANTHER" id="PTHR30632">
    <property type="entry name" value="MOLYBDATE-BINDING PERIPLASMIC PROTEIN"/>
    <property type="match status" value="1"/>
</dbReference>